<proteinExistence type="predicted"/>
<reference evidence="2 3" key="1">
    <citation type="submission" date="2023-01" db="EMBL/GenBank/DDBJ databases">
        <title>Analysis of 21 Apiospora genomes using comparative genomics revels a genus with tremendous synthesis potential of carbohydrate active enzymes and secondary metabolites.</title>
        <authorList>
            <person name="Sorensen T."/>
        </authorList>
    </citation>
    <scope>NUCLEOTIDE SEQUENCE [LARGE SCALE GENOMIC DNA]</scope>
    <source>
        <strain evidence="2 3">CBS 24483</strain>
    </source>
</reference>
<name>A0ABR1PWQ0_9PEZI</name>
<keyword evidence="3" id="KW-1185">Reference proteome</keyword>
<dbReference type="Proteomes" id="UP001391051">
    <property type="component" value="Unassembled WGS sequence"/>
</dbReference>
<evidence type="ECO:0000256" key="1">
    <source>
        <dbReference type="SAM" id="MobiDB-lite"/>
    </source>
</evidence>
<gene>
    <name evidence="2" type="ORF">PG986_013845</name>
</gene>
<protein>
    <submittedName>
        <fullName evidence="2">Uncharacterized protein</fullName>
    </submittedName>
</protein>
<dbReference type="EMBL" id="JAQQWE010000009">
    <property type="protein sequence ID" value="KAK7941458.1"/>
    <property type="molecule type" value="Genomic_DNA"/>
</dbReference>
<evidence type="ECO:0000313" key="2">
    <source>
        <dbReference type="EMBL" id="KAK7941458.1"/>
    </source>
</evidence>
<feature type="region of interest" description="Disordered" evidence="1">
    <location>
        <begin position="63"/>
        <end position="89"/>
    </location>
</feature>
<dbReference type="RefSeq" id="XP_066694210.1">
    <property type="nucleotide sequence ID" value="XM_066850067.1"/>
</dbReference>
<evidence type="ECO:0000313" key="3">
    <source>
        <dbReference type="Proteomes" id="UP001391051"/>
    </source>
</evidence>
<accession>A0ABR1PWQ0</accession>
<sequence>MTAPVRSLDDRLEGVQNSIPPLASYEALKKDEWYINVNREIRRLQWSLDGPLDKAVRVMRHAYYDSDDPPPEPFYCPRTDDDKTGSEGT</sequence>
<dbReference type="GeneID" id="92083129"/>
<comment type="caution">
    <text evidence="2">The sequence shown here is derived from an EMBL/GenBank/DDBJ whole genome shotgun (WGS) entry which is preliminary data.</text>
</comment>
<organism evidence="2 3">
    <name type="scientific">Apiospora aurea</name>
    <dbReference type="NCBI Taxonomy" id="335848"/>
    <lineage>
        <taxon>Eukaryota</taxon>
        <taxon>Fungi</taxon>
        <taxon>Dikarya</taxon>
        <taxon>Ascomycota</taxon>
        <taxon>Pezizomycotina</taxon>
        <taxon>Sordariomycetes</taxon>
        <taxon>Xylariomycetidae</taxon>
        <taxon>Amphisphaeriales</taxon>
        <taxon>Apiosporaceae</taxon>
        <taxon>Apiospora</taxon>
    </lineage>
</organism>
<feature type="compositionally biased region" description="Basic and acidic residues" evidence="1">
    <location>
        <begin position="78"/>
        <end position="89"/>
    </location>
</feature>